<dbReference type="Pfam" id="PF00528">
    <property type="entry name" value="BPD_transp_1"/>
    <property type="match status" value="1"/>
</dbReference>
<dbReference type="OrthoDB" id="9796361at2"/>
<evidence type="ECO:0000256" key="4">
    <source>
        <dbReference type="ARBA" id="ARBA00022692"/>
    </source>
</evidence>
<evidence type="ECO:0000256" key="6">
    <source>
        <dbReference type="ARBA" id="ARBA00023136"/>
    </source>
</evidence>
<evidence type="ECO:0000256" key="1">
    <source>
        <dbReference type="ARBA" id="ARBA00004651"/>
    </source>
</evidence>
<accession>A0A348AEQ0</accession>
<dbReference type="SUPFAM" id="SSF161098">
    <property type="entry name" value="MetI-like"/>
    <property type="match status" value="1"/>
</dbReference>
<dbReference type="GO" id="GO:0005886">
    <property type="term" value="C:plasma membrane"/>
    <property type="evidence" value="ECO:0007669"/>
    <property type="project" value="UniProtKB-SubCell"/>
</dbReference>
<dbReference type="PANTHER" id="PTHR30151:SF0">
    <property type="entry name" value="ABC TRANSPORTER PERMEASE PROTEIN MJ0413-RELATED"/>
    <property type="match status" value="1"/>
</dbReference>
<comment type="subcellular location">
    <subcellularLocation>
        <location evidence="1 7">Cell membrane</location>
        <topology evidence="1 7">Multi-pass membrane protein</topology>
    </subcellularLocation>
</comment>
<organism evidence="9 10">
    <name type="scientific">Methylomusa anaerophila</name>
    <dbReference type="NCBI Taxonomy" id="1930071"/>
    <lineage>
        <taxon>Bacteria</taxon>
        <taxon>Bacillati</taxon>
        <taxon>Bacillota</taxon>
        <taxon>Negativicutes</taxon>
        <taxon>Selenomonadales</taxon>
        <taxon>Sporomusaceae</taxon>
        <taxon>Methylomusa</taxon>
    </lineage>
</organism>
<feature type="transmembrane region" description="Helical" evidence="7">
    <location>
        <begin position="111"/>
        <end position="140"/>
    </location>
</feature>
<reference evidence="9 10" key="1">
    <citation type="journal article" date="2018" name="Int. J. Syst. Evol. Microbiol.">
        <title>Methylomusa anaerophila gen. nov., sp. nov., an anaerobic methanol-utilizing bacterium isolated from a microbial fuel cell.</title>
        <authorList>
            <person name="Amano N."/>
            <person name="Yamamuro A."/>
            <person name="Miyahara M."/>
            <person name="Kouzuma A."/>
            <person name="Abe T."/>
            <person name="Watanabe K."/>
        </authorList>
    </citation>
    <scope>NUCLEOTIDE SEQUENCE [LARGE SCALE GENOMIC DNA]</scope>
    <source>
        <strain evidence="9 10">MMFC1</strain>
    </source>
</reference>
<feature type="transmembrane region" description="Helical" evidence="7">
    <location>
        <begin position="12"/>
        <end position="33"/>
    </location>
</feature>
<keyword evidence="4 7" id="KW-0812">Transmembrane</keyword>
<dbReference type="GO" id="GO:0055085">
    <property type="term" value="P:transmembrane transport"/>
    <property type="evidence" value="ECO:0007669"/>
    <property type="project" value="InterPro"/>
</dbReference>
<feature type="transmembrane region" description="Helical" evidence="7">
    <location>
        <begin position="160"/>
        <end position="181"/>
    </location>
</feature>
<dbReference type="RefSeq" id="WP_126305683.1">
    <property type="nucleotide sequence ID" value="NZ_AP018449.1"/>
</dbReference>
<dbReference type="AlphaFoldDB" id="A0A348AEQ0"/>
<feature type="domain" description="ABC transmembrane type-1" evidence="8">
    <location>
        <begin position="62"/>
        <end position="246"/>
    </location>
</feature>
<dbReference type="Proteomes" id="UP000276437">
    <property type="component" value="Chromosome"/>
</dbReference>
<evidence type="ECO:0000256" key="2">
    <source>
        <dbReference type="ARBA" id="ARBA00022448"/>
    </source>
</evidence>
<evidence type="ECO:0000259" key="8">
    <source>
        <dbReference type="PROSITE" id="PS50928"/>
    </source>
</evidence>
<keyword evidence="3" id="KW-1003">Cell membrane</keyword>
<evidence type="ECO:0000256" key="7">
    <source>
        <dbReference type="RuleBase" id="RU363032"/>
    </source>
</evidence>
<dbReference type="KEGG" id="mana:MAMMFC1_00181"/>
<dbReference type="EMBL" id="AP018449">
    <property type="protein sequence ID" value="BBB89548.1"/>
    <property type="molecule type" value="Genomic_DNA"/>
</dbReference>
<comment type="similarity">
    <text evidence="7">Belongs to the binding-protein-dependent transport system permease family.</text>
</comment>
<dbReference type="InterPro" id="IPR035906">
    <property type="entry name" value="MetI-like_sf"/>
</dbReference>
<keyword evidence="10" id="KW-1185">Reference proteome</keyword>
<sequence length="260" mass="28476">MLIWLKSIVKGLYQILSVLIFLLLWEIAPRIGLVDTIFLPPFSKVVLAFWNLIITGELFTHIGVSLVRSLLGFGLGLSVAIPMGLLIGWFKGFESFIDPLVQTFRQTSTLALFPVFILLFGIGEVSKVAVIFWGVQWAVLLNTISGVKNVEPLLVKSAKSLGISSFSLFTKVILPASLPSILTGVRLSATHSILVLIAAEMLGANAGLGYLLFFAEANFLIPKMYAAIITMSMLGLIVNYALVMFEKRVLSWKEELPTGT</sequence>
<name>A0A348AEQ0_9FIRM</name>
<protein>
    <submittedName>
        <fullName evidence="9">Putative aliphatic sulfonates transport permease protein SsuC</fullName>
    </submittedName>
</protein>
<keyword evidence="5 7" id="KW-1133">Transmembrane helix</keyword>
<keyword evidence="6 7" id="KW-0472">Membrane</keyword>
<proteinExistence type="inferred from homology"/>
<dbReference type="PANTHER" id="PTHR30151">
    <property type="entry name" value="ALKANE SULFONATE ABC TRANSPORTER-RELATED, MEMBRANE SUBUNIT"/>
    <property type="match status" value="1"/>
</dbReference>
<feature type="transmembrane region" description="Helical" evidence="7">
    <location>
        <begin position="193"/>
        <end position="213"/>
    </location>
</feature>
<feature type="transmembrane region" description="Helical" evidence="7">
    <location>
        <begin position="70"/>
        <end position="90"/>
    </location>
</feature>
<feature type="transmembrane region" description="Helical" evidence="7">
    <location>
        <begin position="225"/>
        <end position="245"/>
    </location>
</feature>
<gene>
    <name evidence="9" type="primary">ssuC_9</name>
    <name evidence="9" type="ORF">MAMMFC1_00181</name>
</gene>
<evidence type="ECO:0000256" key="3">
    <source>
        <dbReference type="ARBA" id="ARBA00022475"/>
    </source>
</evidence>
<evidence type="ECO:0000256" key="5">
    <source>
        <dbReference type="ARBA" id="ARBA00022989"/>
    </source>
</evidence>
<dbReference type="CDD" id="cd06261">
    <property type="entry name" value="TM_PBP2"/>
    <property type="match status" value="1"/>
</dbReference>
<dbReference type="PROSITE" id="PS50928">
    <property type="entry name" value="ABC_TM1"/>
    <property type="match status" value="1"/>
</dbReference>
<keyword evidence="2 7" id="KW-0813">Transport</keyword>
<dbReference type="InterPro" id="IPR000515">
    <property type="entry name" value="MetI-like"/>
</dbReference>
<dbReference type="Gene3D" id="1.10.3720.10">
    <property type="entry name" value="MetI-like"/>
    <property type="match status" value="1"/>
</dbReference>
<evidence type="ECO:0000313" key="9">
    <source>
        <dbReference type="EMBL" id="BBB89548.1"/>
    </source>
</evidence>
<evidence type="ECO:0000313" key="10">
    <source>
        <dbReference type="Proteomes" id="UP000276437"/>
    </source>
</evidence>